<dbReference type="AlphaFoldDB" id="A0AAE0FG01"/>
<dbReference type="Proteomes" id="UP001190700">
    <property type="component" value="Unassembled WGS sequence"/>
</dbReference>
<keyword evidence="2" id="KW-1185">Reference proteome</keyword>
<protein>
    <submittedName>
        <fullName evidence="1">Uncharacterized protein</fullName>
    </submittedName>
</protein>
<evidence type="ECO:0000313" key="1">
    <source>
        <dbReference type="EMBL" id="KAK3258899.1"/>
    </source>
</evidence>
<gene>
    <name evidence="1" type="ORF">CYMTET_32076</name>
</gene>
<accession>A0AAE0FG01</accession>
<organism evidence="1 2">
    <name type="scientific">Cymbomonas tetramitiformis</name>
    <dbReference type="NCBI Taxonomy" id="36881"/>
    <lineage>
        <taxon>Eukaryota</taxon>
        <taxon>Viridiplantae</taxon>
        <taxon>Chlorophyta</taxon>
        <taxon>Pyramimonadophyceae</taxon>
        <taxon>Pyramimonadales</taxon>
        <taxon>Pyramimonadaceae</taxon>
        <taxon>Cymbomonas</taxon>
    </lineage>
</organism>
<dbReference type="EMBL" id="LGRX02019173">
    <property type="protein sequence ID" value="KAK3258899.1"/>
    <property type="molecule type" value="Genomic_DNA"/>
</dbReference>
<name>A0AAE0FG01_9CHLO</name>
<proteinExistence type="predicted"/>
<evidence type="ECO:0000313" key="2">
    <source>
        <dbReference type="Proteomes" id="UP001190700"/>
    </source>
</evidence>
<reference evidence="1 2" key="1">
    <citation type="journal article" date="2015" name="Genome Biol. Evol.">
        <title>Comparative Genomics of a Bacterivorous Green Alga Reveals Evolutionary Causalities and Consequences of Phago-Mixotrophic Mode of Nutrition.</title>
        <authorList>
            <person name="Burns J.A."/>
            <person name="Paasch A."/>
            <person name="Narechania A."/>
            <person name="Kim E."/>
        </authorList>
    </citation>
    <scope>NUCLEOTIDE SEQUENCE [LARGE SCALE GENOMIC DNA]</scope>
    <source>
        <strain evidence="1 2">PLY_AMNH</strain>
    </source>
</reference>
<sequence length="163" mass="17297">MPKNASSLFQTPKKEFPEVVFGEEIDVVSDLLQVDIGRLYLGLKSEDQNRKEYGWLTLMASSSAFQIGDVVVPGAPNPEPVATFKTVIADLDPPDATSHEGGLDAEGSVVAEGMTPAAFASAVHADEDFDFPALYEPKWWKPSFNGASAAGSSAGSSGSLQFQ</sequence>
<comment type="caution">
    <text evidence="1">The sequence shown here is derived from an EMBL/GenBank/DDBJ whole genome shotgun (WGS) entry which is preliminary data.</text>
</comment>